<organism evidence="2">
    <name type="scientific">Pseudomonas phage HRDY3</name>
    <dbReference type="NCBI Taxonomy" id="3236930"/>
    <lineage>
        <taxon>Viruses</taxon>
    </lineage>
</organism>
<feature type="compositionally biased region" description="Basic and acidic residues" evidence="1">
    <location>
        <begin position="42"/>
        <end position="51"/>
    </location>
</feature>
<proteinExistence type="predicted"/>
<feature type="compositionally biased region" description="Basic and acidic residues" evidence="1">
    <location>
        <begin position="11"/>
        <end position="20"/>
    </location>
</feature>
<feature type="region of interest" description="Disordered" evidence="1">
    <location>
        <begin position="1"/>
        <end position="51"/>
    </location>
</feature>
<dbReference type="EMBL" id="PQ015379">
    <property type="protein sequence ID" value="XDJ14986.1"/>
    <property type="molecule type" value="Genomic_DNA"/>
</dbReference>
<evidence type="ECO:0000256" key="1">
    <source>
        <dbReference type="SAM" id="MobiDB-lite"/>
    </source>
</evidence>
<protein>
    <submittedName>
        <fullName evidence="2">Uncharacterized protein</fullName>
    </submittedName>
</protein>
<reference evidence="2" key="1">
    <citation type="submission" date="2024-07" db="EMBL/GenBank/DDBJ databases">
        <authorList>
            <person name="Bringhurst R.M."/>
            <person name="Homer T.E."/>
        </authorList>
    </citation>
    <scope>NUCLEOTIDE SEQUENCE</scope>
</reference>
<name>A0AB39CDQ8_9VIRU</name>
<evidence type="ECO:0000313" key="2">
    <source>
        <dbReference type="EMBL" id="XDJ14986.1"/>
    </source>
</evidence>
<accession>A0AB39CDQ8</accession>
<sequence>MLTRKQQQQRKQREQQEKAAKAKLAKQLGRNPDGTLPKSVKKKDDGSSLKLDYRTSDVKHVPSAEGRVVEEEGVFLEEGHDWAAREQAAQEEIEHKKKRTAPLWNKGGYMYISDEEDPTTLGRKV</sequence>